<dbReference type="Gene3D" id="3.40.50.720">
    <property type="entry name" value="NAD(P)-binding Rossmann-like Domain"/>
    <property type="match status" value="1"/>
</dbReference>
<dbReference type="InterPro" id="IPR020904">
    <property type="entry name" value="Sc_DH/Rdtase_CS"/>
</dbReference>
<keyword evidence="7" id="KW-0443">Lipid metabolism</keyword>
<keyword evidence="7" id="KW-0444">Lipid biosynthesis</keyword>
<keyword evidence="4 7" id="KW-0560">Oxidoreductase</keyword>
<dbReference type="PROSITE" id="PS00061">
    <property type="entry name" value="ADH_SHORT"/>
    <property type="match status" value="1"/>
</dbReference>
<dbReference type="EC" id="1.1.1.100" evidence="3 7"/>
<dbReference type="Pfam" id="PF13561">
    <property type="entry name" value="adh_short_C2"/>
    <property type="match status" value="1"/>
</dbReference>
<dbReference type="PANTHER" id="PTHR42879:SF2">
    <property type="entry name" value="3-OXOACYL-[ACYL-CARRIER-PROTEIN] REDUCTASE FABG"/>
    <property type="match status" value="1"/>
</dbReference>
<keyword evidence="10" id="KW-1185">Reference proteome</keyword>
<accession>A0ABY7JLQ2</accession>
<evidence type="ECO:0000313" key="9">
    <source>
        <dbReference type="EMBL" id="WAW14291.1"/>
    </source>
</evidence>
<keyword evidence="7" id="KW-0275">Fatty acid biosynthesis</keyword>
<keyword evidence="7" id="KW-0521">NADP</keyword>
<comment type="similarity">
    <text evidence="2 7">Belongs to the short-chain dehydrogenases/reductases (SDR) family.</text>
</comment>
<proteinExistence type="inferred from homology"/>
<dbReference type="InterPro" id="IPR050259">
    <property type="entry name" value="SDR"/>
</dbReference>
<dbReference type="Proteomes" id="UP001164187">
    <property type="component" value="Chromosome"/>
</dbReference>
<comment type="catalytic activity">
    <reaction evidence="6 7">
        <text>a (3R)-hydroxyacyl-[ACP] + NADP(+) = a 3-oxoacyl-[ACP] + NADPH + H(+)</text>
        <dbReference type="Rhea" id="RHEA:17397"/>
        <dbReference type="Rhea" id="RHEA-COMP:9916"/>
        <dbReference type="Rhea" id="RHEA-COMP:9945"/>
        <dbReference type="ChEBI" id="CHEBI:15378"/>
        <dbReference type="ChEBI" id="CHEBI:57783"/>
        <dbReference type="ChEBI" id="CHEBI:58349"/>
        <dbReference type="ChEBI" id="CHEBI:78776"/>
        <dbReference type="ChEBI" id="CHEBI:78827"/>
        <dbReference type="EC" id="1.1.1.100"/>
    </reaction>
</comment>
<dbReference type="NCBIfam" id="NF004198">
    <property type="entry name" value="PRK05653.1-3"/>
    <property type="match status" value="1"/>
</dbReference>
<evidence type="ECO:0000256" key="5">
    <source>
        <dbReference type="ARBA" id="ARBA00023221"/>
    </source>
</evidence>
<evidence type="ECO:0000313" key="10">
    <source>
        <dbReference type="Proteomes" id="UP001164187"/>
    </source>
</evidence>
<evidence type="ECO:0000256" key="1">
    <source>
        <dbReference type="ARBA" id="ARBA00005194"/>
    </source>
</evidence>
<feature type="domain" description="Ketoreductase" evidence="8">
    <location>
        <begin position="6"/>
        <end position="186"/>
    </location>
</feature>
<reference evidence="9" key="1">
    <citation type="submission" date="2022-12" db="EMBL/GenBank/DDBJ databases">
        <title>Peptostreptococcus.</title>
        <authorList>
            <person name="Lee S.H."/>
        </authorList>
    </citation>
    <scope>NUCLEOTIDE SEQUENCE</scope>
    <source>
        <strain evidence="9">CBA3647</strain>
    </source>
</reference>
<dbReference type="NCBIfam" id="NF005559">
    <property type="entry name" value="PRK07231.1"/>
    <property type="match status" value="1"/>
</dbReference>
<dbReference type="CDD" id="cd05333">
    <property type="entry name" value="BKR_SDR_c"/>
    <property type="match status" value="1"/>
</dbReference>
<name>A0ABY7JLQ2_9FIRM</name>
<dbReference type="PRINTS" id="PR00081">
    <property type="entry name" value="GDHRDH"/>
</dbReference>
<dbReference type="SMART" id="SM00822">
    <property type="entry name" value="PKS_KR"/>
    <property type="match status" value="1"/>
</dbReference>
<dbReference type="NCBIfam" id="NF009466">
    <property type="entry name" value="PRK12826.1-2"/>
    <property type="match status" value="1"/>
</dbReference>
<evidence type="ECO:0000259" key="8">
    <source>
        <dbReference type="SMART" id="SM00822"/>
    </source>
</evidence>
<dbReference type="InterPro" id="IPR002347">
    <property type="entry name" value="SDR_fam"/>
</dbReference>
<evidence type="ECO:0000256" key="4">
    <source>
        <dbReference type="ARBA" id="ARBA00023002"/>
    </source>
</evidence>
<sequence length="248" mass="27049">MTIEKKVAFVTGGSRGIGRAIVEKFAEEGYVVGFSYINSKEVANELINELKNKNMEVFALKFDVSNYVDCCEKFEYIYEKYGNIDVLVNNAGITKDKLFIRMSEEDFDKVTNTNLKGVFNCIKQVAKKMTKKRSGAIINMSSLAGIVGNVGQANYSATKAGVIGMTKTLAAELGPYGVRVNAIAPGFIKTDMTDKIPENIKDKIISSIPLKIIGYPSDIANLAYFLASDQAKYINGQTISVDGGLSSI</sequence>
<evidence type="ECO:0000256" key="2">
    <source>
        <dbReference type="ARBA" id="ARBA00006484"/>
    </source>
</evidence>
<dbReference type="InterPro" id="IPR057326">
    <property type="entry name" value="KR_dom"/>
</dbReference>
<dbReference type="PANTHER" id="PTHR42879">
    <property type="entry name" value="3-OXOACYL-(ACYL-CARRIER-PROTEIN) REDUCTASE"/>
    <property type="match status" value="1"/>
</dbReference>
<dbReference type="InterPro" id="IPR036291">
    <property type="entry name" value="NAD(P)-bd_dom_sf"/>
</dbReference>
<dbReference type="PRINTS" id="PR00080">
    <property type="entry name" value="SDRFAMILY"/>
</dbReference>
<evidence type="ECO:0000256" key="6">
    <source>
        <dbReference type="ARBA" id="ARBA00048508"/>
    </source>
</evidence>
<keyword evidence="7" id="KW-0276">Fatty acid metabolism</keyword>
<comment type="pathway">
    <text evidence="1 7">Lipid metabolism; fatty acid biosynthesis.</text>
</comment>
<organism evidence="9 10">
    <name type="scientific">Peptostreptococcus equinus</name>
    <dbReference type="NCBI Taxonomy" id="3003601"/>
    <lineage>
        <taxon>Bacteria</taxon>
        <taxon>Bacillati</taxon>
        <taxon>Bacillota</taxon>
        <taxon>Clostridia</taxon>
        <taxon>Peptostreptococcales</taxon>
        <taxon>Peptostreptococcaceae</taxon>
        <taxon>Peptostreptococcus</taxon>
    </lineage>
</organism>
<dbReference type="GO" id="GO:0004316">
    <property type="term" value="F:3-oxoacyl-[acyl-carrier-protein] reductase (NADPH) activity"/>
    <property type="evidence" value="ECO:0007669"/>
    <property type="project" value="UniProtKB-EC"/>
</dbReference>
<dbReference type="EMBL" id="CP114052">
    <property type="protein sequence ID" value="WAW14291.1"/>
    <property type="molecule type" value="Genomic_DNA"/>
</dbReference>
<evidence type="ECO:0000256" key="7">
    <source>
        <dbReference type="RuleBase" id="RU366074"/>
    </source>
</evidence>
<dbReference type="SUPFAM" id="SSF51735">
    <property type="entry name" value="NAD(P)-binding Rossmann-fold domains"/>
    <property type="match status" value="1"/>
</dbReference>
<evidence type="ECO:0000256" key="3">
    <source>
        <dbReference type="ARBA" id="ARBA00012948"/>
    </source>
</evidence>
<comment type="function">
    <text evidence="7">Catalyzes the NADPH-dependent reduction of beta-ketoacyl-ACP substrates to beta-hydroxyacyl-ACP products, the first reductive step in the elongation cycle of fatty acid biosynthesis.</text>
</comment>
<dbReference type="RefSeq" id="WP_269310955.1">
    <property type="nucleotide sequence ID" value="NZ_CP114052.1"/>
</dbReference>
<gene>
    <name evidence="9" type="primary">fabG</name>
    <name evidence="9" type="ORF">O0R46_06665</name>
</gene>
<protein>
    <recommendedName>
        <fullName evidence="3 7">3-oxoacyl-[acyl-carrier-protein] reductase</fullName>
        <ecNumber evidence="3 7">1.1.1.100</ecNumber>
    </recommendedName>
</protein>
<dbReference type="InterPro" id="IPR011284">
    <property type="entry name" value="3oxo_ACP_reduc"/>
</dbReference>
<keyword evidence="5" id="KW-0753">Steroid metabolism</keyword>
<comment type="subunit">
    <text evidence="7">Homotetramer.</text>
</comment>
<dbReference type="NCBIfam" id="TIGR01830">
    <property type="entry name" value="3oxo_ACP_reduc"/>
    <property type="match status" value="1"/>
</dbReference>